<sequence length="145" mass="14748">MTTPPIVFVPSEVQAGESRVAASPDTVKRLVGLGLDVIVEAGAGLASRITDEEFAGAGAAIGSAGDAAKADVVLKVRRPGEAELKGYKKGAAVIAIMDPYGNDTAVAALARAGVTAFAMEFMPRITRAQAMDVLSSQANLAGYQA</sequence>
<evidence type="ECO:0000259" key="7">
    <source>
        <dbReference type="SMART" id="SM01003"/>
    </source>
</evidence>
<evidence type="ECO:0000256" key="2">
    <source>
        <dbReference type="ARBA" id="ARBA00012943"/>
    </source>
</evidence>
<gene>
    <name evidence="8" type="ORF">MAXJ12_11417</name>
</gene>
<evidence type="ECO:0000256" key="5">
    <source>
        <dbReference type="ARBA" id="ARBA00023027"/>
    </source>
</evidence>
<keyword evidence="3" id="KW-0521">NADP</keyword>
<dbReference type="SUPFAM" id="SSF52283">
    <property type="entry name" value="Formate/glycerate dehydrogenase catalytic domain-like"/>
    <property type="match status" value="1"/>
</dbReference>
<evidence type="ECO:0000256" key="4">
    <source>
        <dbReference type="ARBA" id="ARBA00022967"/>
    </source>
</evidence>
<dbReference type="Proteomes" id="UP000003250">
    <property type="component" value="Unassembled WGS sequence"/>
</dbReference>
<accession>H0HQ53</accession>
<dbReference type="GO" id="GO:0008750">
    <property type="term" value="F:proton-translocating NAD(P)+ transhydrogenase activity"/>
    <property type="evidence" value="ECO:0007669"/>
    <property type="project" value="UniProtKB-EC"/>
</dbReference>
<evidence type="ECO:0000256" key="6">
    <source>
        <dbReference type="ARBA" id="ARBA00048202"/>
    </source>
</evidence>
<dbReference type="PANTHER" id="PTHR10160:SF19">
    <property type="entry name" value="PROTON-TRANSLOCATING NAD(P)(+) TRANSHYDROGENASE"/>
    <property type="match status" value="1"/>
</dbReference>
<feature type="non-terminal residue" evidence="8">
    <location>
        <position position="145"/>
    </location>
</feature>
<keyword evidence="5" id="KW-0520">NAD</keyword>
<protein>
    <recommendedName>
        <fullName evidence="2">proton-translocating NAD(P)(+) transhydrogenase</fullName>
        <ecNumber evidence="2">7.1.1.1</ecNumber>
    </recommendedName>
</protein>
<comment type="catalytic activity">
    <reaction evidence="6">
        <text>NAD(+) + NADPH + H(+)(in) = NADH + NADP(+) + H(+)(out)</text>
        <dbReference type="Rhea" id="RHEA:47992"/>
        <dbReference type="ChEBI" id="CHEBI:15378"/>
        <dbReference type="ChEBI" id="CHEBI:57540"/>
        <dbReference type="ChEBI" id="CHEBI:57783"/>
        <dbReference type="ChEBI" id="CHEBI:57945"/>
        <dbReference type="ChEBI" id="CHEBI:58349"/>
        <dbReference type="EC" id="7.1.1.1"/>
    </reaction>
</comment>
<comment type="function">
    <text evidence="1">The transhydrogenation between NADH and NADP is coupled to respiration and ATP hydrolysis and functions as a proton pump across the membrane.</text>
</comment>
<dbReference type="GO" id="GO:0005886">
    <property type="term" value="C:plasma membrane"/>
    <property type="evidence" value="ECO:0007669"/>
    <property type="project" value="TreeGrafter"/>
</dbReference>
<dbReference type="Gene3D" id="3.40.50.720">
    <property type="entry name" value="NAD(P)-binding Rossmann-like Domain"/>
    <property type="match status" value="1"/>
</dbReference>
<evidence type="ECO:0000313" key="8">
    <source>
        <dbReference type="EMBL" id="EHK57162.1"/>
    </source>
</evidence>
<keyword evidence="4" id="KW-1278">Translocase</keyword>
<proteinExistence type="predicted"/>
<dbReference type="InterPro" id="IPR007886">
    <property type="entry name" value="AlaDH/PNT_N"/>
</dbReference>
<dbReference type="EMBL" id="AHAM01000080">
    <property type="protein sequence ID" value="EHK57162.1"/>
    <property type="molecule type" value="Genomic_DNA"/>
</dbReference>
<evidence type="ECO:0000256" key="1">
    <source>
        <dbReference type="ARBA" id="ARBA00003943"/>
    </source>
</evidence>
<dbReference type="SMART" id="SM01003">
    <property type="entry name" value="AlaDh_PNT_N"/>
    <property type="match status" value="1"/>
</dbReference>
<dbReference type="GO" id="GO:0050661">
    <property type="term" value="F:NADP binding"/>
    <property type="evidence" value="ECO:0007669"/>
    <property type="project" value="TreeGrafter"/>
</dbReference>
<dbReference type="PANTHER" id="PTHR10160">
    <property type="entry name" value="NAD(P) TRANSHYDROGENASE"/>
    <property type="match status" value="1"/>
</dbReference>
<keyword evidence="9" id="KW-1185">Reference proteome</keyword>
<reference evidence="8 9" key="1">
    <citation type="journal article" date="2012" name="J. Bacteriol.">
        <title>Draft Genome Sequence of Mesorhizobium alhagi CCNWXJ12-2T, a Novel Salt-Resistant Species Isolated from the Desert of Northwestern China.</title>
        <authorList>
            <person name="Zhou M."/>
            <person name="Chen W."/>
            <person name="Chen H."/>
            <person name="Wei G."/>
        </authorList>
    </citation>
    <scope>NUCLEOTIDE SEQUENCE [LARGE SCALE GENOMIC DNA]</scope>
    <source>
        <strain evidence="8 9">CCNWXJ12-2</strain>
    </source>
</reference>
<feature type="domain" description="Alanine dehydrogenase/pyridine nucleotide transhydrogenase N-terminal" evidence="7">
    <location>
        <begin position="8"/>
        <end position="141"/>
    </location>
</feature>
<name>H0HQ53_9HYPH</name>
<evidence type="ECO:0000313" key="9">
    <source>
        <dbReference type="Proteomes" id="UP000003250"/>
    </source>
</evidence>
<dbReference type="GO" id="GO:0006740">
    <property type="term" value="P:NADPH regeneration"/>
    <property type="evidence" value="ECO:0007669"/>
    <property type="project" value="TreeGrafter"/>
</dbReference>
<dbReference type="Pfam" id="PF05222">
    <property type="entry name" value="AlaDh_PNT_N"/>
    <property type="match status" value="1"/>
</dbReference>
<dbReference type="AlphaFoldDB" id="H0HQ53"/>
<organism evidence="8 9">
    <name type="scientific">Mesorhizobium alhagi CCNWXJ12-2</name>
    <dbReference type="NCBI Taxonomy" id="1107882"/>
    <lineage>
        <taxon>Bacteria</taxon>
        <taxon>Pseudomonadati</taxon>
        <taxon>Pseudomonadota</taxon>
        <taxon>Alphaproteobacteria</taxon>
        <taxon>Hyphomicrobiales</taxon>
        <taxon>Phyllobacteriaceae</taxon>
        <taxon>Allomesorhizobium</taxon>
    </lineage>
</organism>
<evidence type="ECO:0000256" key="3">
    <source>
        <dbReference type="ARBA" id="ARBA00022857"/>
    </source>
</evidence>
<dbReference type="EC" id="7.1.1.1" evidence="2"/>